<protein>
    <submittedName>
        <fullName evidence="4">Acetylornithine deacetylase/succinyl-diaminopimelate desuccinylase-like protein</fullName>
    </submittedName>
</protein>
<evidence type="ECO:0000256" key="3">
    <source>
        <dbReference type="SAM" id="MobiDB-lite"/>
    </source>
</evidence>
<dbReference type="GO" id="GO:0016813">
    <property type="term" value="F:hydrolase activity, acting on carbon-nitrogen (but not peptide) bonds, in linear amidines"/>
    <property type="evidence" value="ECO:0007669"/>
    <property type="project" value="InterPro"/>
</dbReference>
<dbReference type="PANTHER" id="PTHR32494">
    <property type="entry name" value="ALLANTOATE DEIMINASE-RELATED"/>
    <property type="match status" value="1"/>
</dbReference>
<comment type="caution">
    <text evidence="4">The sequence shown here is derived from an EMBL/GenBank/DDBJ whole genome shotgun (WGS) entry which is preliminary data.</text>
</comment>
<feature type="region of interest" description="Disordered" evidence="3">
    <location>
        <begin position="169"/>
        <end position="195"/>
    </location>
</feature>
<comment type="similarity">
    <text evidence="1">Belongs to the peptidase M20 family.</text>
</comment>
<evidence type="ECO:0000313" key="4">
    <source>
        <dbReference type="EMBL" id="NYH77320.1"/>
    </source>
</evidence>
<feature type="compositionally biased region" description="Basic and acidic residues" evidence="3">
    <location>
        <begin position="175"/>
        <end position="187"/>
    </location>
</feature>
<dbReference type="SUPFAM" id="SSF53187">
    <property type="entry name" value="Zn-dependent exopeptidases"/>
    <property type="match status" value="1"/>
</dbReference>
<sequence>MAIGSSIIGHGRWRITVTGQGNHAGTTSMSDRHAPVAVAAHITLAAQKAARSTPSARATVGRIVPVPGGTNVIASSVDVWLDVRHPDDDVVRGLVRTIVEETGEVVAQEGCSVPVREESFSPTAHFATGLRHHLTRVLPDTPILDTGAGHDAGVLAPFAPTAMLCVRNPSGVSHSPEEHAEPDDSPKRSRPCWQT</sequence>
<dbReference type="Gene3D" id="3.30.70.360">
    <property type="match status" value="1"/>
</dbReference>
<gene>
    <name evidence="4" type="ORF">FHR84_000634</name>
</gene>
<dbReference type="Proteomes" id="UP000548304">
    <property type="component" value="Unassembled WGS sequence"/>
</dbReference>
<evidence type="ECO:0000256" key="1">
    <source>
        <dbReference type="ARBA" id="ARBA00006153"/>
    </source>
</evidence>
<keyword evidence="5" id="KW-1185">Reference proteome</keyword>
<dbReference type="EMBL" id="JACBYW010000001">
    <property type="protein sequence ID" value="NYH77320.1"/>
    <property type="molecule type" value="Genomic_DNA"/>
</dbReference>
<evidence type="ECO:0000256" key="2">
    <source>
        <dbReference type="ARBA" id="ARBA00022801"/>
    </source>
</evidence>
<keyword evidence="2" id="KW-0378">Hydrolase</keyword>
<accession>A0A852YT91</accession>
<dbReference type="AlphaFoldDB" id="A0A852YT91"/>
<dbReference type="PANTHER" id="PTHR32494:SF5">
    <property type="entry name" value="ALLANTOATE AMIDOHYDROLASE"/>
    <property type="match status" value="1"/>
</dbReference>
<organism evidence="4 5">
    <name type="scientific">Actinopolyspora biskrensis</name>
    <dbReference type="NCBI Taxonomy" id="1470178"/>
    <lineage>
        <taxon>Bacteria</taxon>
        <taxon>Bacillati</taxon>
        <taxon>Actinomycetota</taxon>
        <taxon>Actinomycetes</taxon>
        <taxon>Actinopolysporales</taxon>
        <taxon>Actinopolysporaceae</taxon>
        <taxon>Actinopolyspora</taxon>
    </lineage>
</organism>
<dbReference type="InterPro" id="IPR036264">
    <property type="entry name" value="Bact_exopeptidase_dim_dom"/>
</dbReference>
<proteinExistence type="inferred from homology"/>
<dbReference type="InterPro" id="IPR010158">
    <property type="entry name" value="Amidase_Cbmase"/>
</dbReference>
<dbReference type="RefSeq" id="WP_343075137.1">
    <property type="nucleotide sequence ID" value="NZ_JACBYW010000001.1"/>
</dbReference>
<name>A0A852YT91_9ACTN</name>
<evidence type="ECO:0000313" key="5">
    <source>
        <dbReference type="Proteomes" id="UP000548304"/>
    </source>
</evidence>
<reference evidence="4 5" key="1">
    <citation type="submission" date="2020-07" db="EMBL/GenBank/DDBJ databases">
        <title>Genomic Encyclopedia of Type Strains, Phase III (KMG-III): the genomes of soil and plant-associated and newly described type strains.</title>
        <authorList>
            <person name="Whitman W."/>
        </authorList>
    </citation>
    <scope>NUCLEOTIDE SEQUENCE [LARGE SCALE GENOMIC DNA]</scope>
    <source>
        <strain evidence="4 5">CECT 8576</strain>
    </source>
</reference>
<dbReference type="SUPFAM" id="SSF55031">
    <property type="entry name" value="Bacterial exopeptidase dimerisation domain"/>
    <property type="match status" value="1"/>
</dbReference>